<feature type="binding site" evidence="1">
    <location>
        <position position="221"/>
    </location>
    <ligand>
        <name>Mg(2+)</name>
        <dbReference type="ChEBI" id="CHEBI:18420"/>
        <label>1</label>
        <note>catalytic</note>
    </ligand>
</feature>
<feature type="binding site" evidence="1">
    <location>
        <position position="99"/>
    </location>
    <ligand>
        <name>Mg(2+)</name>
        <dbReference type="ChEBI" id="CHEBI:18420"/>
        <label>1</label>
        <note>catalytic</note>
    </ligand>
</feature>
<dbReference type="PANTHER" id="PTHR20854:SF4">
    <property type="entry name" value="INOSITOL-1-MONOPHOSPHATASE-RELATED"/>
    <property type="match status" value="1"/>
</dbReference>
<dbReference type="GO" id="GO:0008934">
    <property type="term" value="F:inositol monophosphate 1-phosphatase activity"/>
    <property type="evidence" value="ECO:0007669"/>
    <property type="project" value="TreeGrafter"/>
</dbReference>
<evidence type="ECO:0000256" key="1">
    <source>
        <dbReference type="PIRSR" id="PIRSR600760-2"/>
    </source>
</evidence>
<dbReference type="EMBL" id="CP029803">
    <property type="protein sequence ID" value="AWT59814.1"/>
    <property type="molecule type" value="Genomic_DNA"/>
</dbReference>
<dbReference type="Gene3D" id="3.40.190.80">
    <property type="match status" value="1"/>
</dbReference>
<dbReference type="PRINTS" id="PR00377">
    <property type="entry name" value="IMPHPHTASES"/>
</dbReference>
<feature type="binding site" evidence="1">
    <location>
        <position position="79"/>
    </location>
    <ligand>
        <name>Mg(2+)</name>
        <dbReference type="ChEBI" id="CHEBI:18420"/>
        <label>1</label>
        <note>catalytic</note>
    </ligand>
</feature>
<dbReference type="GO" id="GO:0046872">
    <property type="term" value="F:metal ion binding"/>
    <property type="evidence" value="ECO:0007669"/>
    <property type="project" value="UniProtKB-KW"/>
</dbReference>
<dbReference type="PANTHER" id="PTHR20854">
    <property type="entry name" value="INOSITOL MONOPHOSPHATASE"/>
    <property type="match status" value="1"/>
</dbReference>
<keyword evidence="1" id="KW-0460">Magnesium</keyword>
<feature type="binding site" evidence="1">
    <location>
        <position position="102"/>
    </location>
    <ligand>
        <name>Mg(2+)</name>
        <dbReference type="ChEBI" id="CHEBI:18420"/>
        <label>1</label>
        <note>catalytic</note>
    </ligand>
</feature>
<dbReference type="Gene3D" id="3.30.540.10">
    <property type="entry name" value="Fructose-1,6-Bisphosphatase, subunit A, domain 1"/>
    <property type="match status" value="1"/>
</dbReference>
<feature type="binding site" evidence="1">
    <location>
        <position position="101"/>
    </location>
    <ligand>
        <name>Mg(2+)</name>
        <dbReference type="ChEBI" id="CHEBI:18420"/>
        <label>1</label>
        <note>catalytic</note>
    </ligand>
</feature>
<dbReference type="EC" id="3.1.3.11" evidence="2"/>
<proteinExistence type="predicted"/>
<dbReference type="Pfam" id="PF00459">
    <property type="entry name" value="Inositol_P"/>
    <property type="match status" value="1"/>
</dbReference>
<dbReference type="GO" id="GO:0042132">
    <property type="term" value="F:fructose 1,6-bisphosphate 1-phosphatase activity"/>
    <property type="evidence" value="ECO:0007669"/>
    <property type="project" value="UniProtKB-EC"/>
</dbReference>
<dbReference type="SUPFAM" id="SSF56655">
    <property type="entry name" value="Carbohydrate phosphatase"/>
    <property type="match status" value="1"/>
</dbReference>
<dbReference type="AlphaFoldDB" id="A0A2Z4AHQ4"/>
<dbReference type="GO" id="GO:0007165">
    <property type="term" value="P:signal transduction"/>
    <property type="evidence" value="ECO:0007669"/>
    <property type="project" value="TreeGrafter"/>
</dbReference>
<reference evidence="2 3" key="1">
    <citation type="submission" date="2018-06" db="EMBL/GenBank/DDBJ databases">
        <title>Draft Genome Sequence of a Novel Marine Bacterium Related to the Verrucomicrobia.</title>
        <authorList>
            <person name="Vosseberg J."/>
            <person name="Martijn J."/>
            <person name="Ettema T.J.G."/>
        </authorList>
    </citation>
    <scope>NUCLEOTIDE SEQUENCE [LARGE SCALE GENOMIC DNA]</scope>
    <source>
        <strain evidence="2">TARA_B100001123</strain>
    </source>
</reference>
<dbReference type="InterPro" id="IPR000760">
    <property type="entry name" value="Inositol_monophosphatase-like"/>
</dbReference>
<protein>
    <submittedName>
        <fullName evidence="2">Fructose-1, 6-bisphosphatase/inositol-1-monophosphatase</fullName>
        <ecNumber evidence="2">3.1.3.11</ecNumber>
    </submittedName>
</protein>
<dbReference type="GO" id="GO:0006020">
    <property type="term" value="P:inositol metabolic process"/>
    <property type="evidence" value="ECO:0007669"/>
    <property type="project" value="TreeGrafter"/>
</dbReference>
<sequence>MNEALPDLKGITNYGLKHRINAGRVALSGQVGFFRKFFGQVKSEWKEDETRVTFSDFAISENIISDLQRMFPKDAFCSEESIALDEELELRNRYSWILDPIDGTNNYALGIPLCGISLALLYNGSPVYGFIYDFGRDVLIQGGVKNGVYDGKRSASVRRGPFDNQSMIGLHFPLSKNDVNRLQPLMEQAKVRSLGCCSLNLAYCAVGLLDGCVDFRVRIWDIAAAYTLLRSAGGEVHFLNNSPFPLESFRVSTTSVPFYAGSKEFCSYMQNSLKFDSSEG</sequence>
<dbReference type="Proteomes" id="UP000247465">
    <property type="component" value="Chromosome"/>
</dbReference>
<comment type="cofactor">
    <cofactor evidence="1">
        <name>Mg(2+)</name>
        <dbReference type="ChEBI" id="CHEBI:18420"/>
    </cofactor>
</comment>
<dbReference type="CDD" id="cd01637">
    <property type="entry name" value="IMPase_like"/>
    <property type="match status" value="1"/>
</dbReference>
<gene>
    <name evidence="2" type="primary">suhB_1</name>
    <name evidence="2" type="ORF">DF168_01009</name>
</gene>
<name>A0A2Z4AHQ4_9BACT</name>
<keyword evidence="2" id="KW-0378">Hydrolase</keyword>
<dbReference type="KEGG" id="mtar:DF168_01009"/>
<organism evidence="2 3">
    <name type="scientific">Candidatus Moanibacter tarae</name>
    <dbReference type="NCBI Taxonomy" id="2200854"/>
    <lineage>
        <taxon>Bacteria</taxon>
        <taxon>Pseudomonadati</taxon>
        <taxon>Verrucomicrobiota</taxon>
        <taxon>Opitutia</taxon>
        <taxon>Puniceicoccales</taxon>
        <taxon>Puniceicoccales incertae sedis</taxon>
        <taxon>Candidatus Moanibacter</taxon>
    </lineage>
</organism>
<evidence type="ECO:0000313" key="3">
    <source>
        <dbReference type="Proteomes" id="UP000247465"/>
    </source>
</evidence>
<accession>A0A2Z4AHQ4</accession>
<keyword evidence="1" id="KW-0479">Metal-binding</keyword>
<evidence type="ECO:0000313" key="2">
    <source>
        <dbReference type="EMBL" id="AWT59814.1"/>
    </source>
</evidence>